<dbReference type="KEGG" id="sre:PTSG_03815"/>
<dbReference type="eggNOG" id="KOG0160">
    <property type="taxonomic scope" value="Eukaryota"/>
</dbReference>
<evidence type="ECO:0000313" key="10">
    <source>
        <dbReference type="Proteomes" id="UP000007799"/>
    </source>
</evidence>
<evidence type="ECO:0000256" key="3">
    <source>
        <dbReference type="ARBA" id="ARBA00023123"/>
    </source>
</evidence>
<dbReference type="GeneID" id="16076128"/>
<organism evidence="10">
    <name type="scientific">Salpingoeca rosetta (strain ATCC 50818 / BSB-021)</name>
    <dbReference type="NCBI Taxonomy" id="946362"/>
    <lineage>
        <taxon>Eukaryota</taxon>
        <taxon>Choanoflagellata</taxon>
        <taxon>Craspedida</taxon>
        <taxon>Salpingoecidae</taxon>
        <taxon>Salpingoeca</taxon>
    </lineage>
</organism>
<feature type="domain" description="Myosin motor" evidence="8">
    <location>
        <begin position="109"/>
        <end position="832"/>
    </location>
</feature>
<feature type="compositionally biased region" description="Low complexity" evidence="7">
    <location>
        <begin position="659"/>
        <end position="691"/>
    </location>
</feature>
<keyword evidence="3 6" id="KW-0518">Myosin</keyword>
<gene>
    <name evidence="9" type="ORF">PTSG_03815</name>
</gene>
<dbReference type="Gene3D" id="1.10.10.820">
    <property type="match status" value="1"/>
</dbReference>
<feature type="region of interest" description="Disordered" evidence="7">
    <location>
        <begin position="659"/>
        <end position="694"/>
    </location>
</feature>
<dbReference type="SUPFAM" id="SSF52540">
    <property type="entry name" value="P-loop containing nucleoside triphosphate hydrolases"/>
    <property type="match status" value="1"/>
</dbReference>
<dbReference type="RefSeq" id="XP_004995548.1">
    <property type="nucleotide sequence ID" value="XM_004995491.1"/>
</dbReference>
<evidence type="ECO:0000313" key="9">
    <source>
        <dbReference type="EMBL" id="EGD83184.1"/>
    </source>
</evidence>
<evidence type="ECO:0000256" key="2">
    <source>
        <dbReference type="ARBA" id="ARBA00022840"/>
    </source>
</evidence>
<keyword evidence="1 6" id="KW-0547">Nucleotide-binding</keyword>
<evidence type="ECO:0000256" key="7">
    <source>
        <dbReference type="SAM" id="MobiDB-lite"/>
    </source>
</evidence>
<dbReference type="OrthoDB" id="10651830at2759"/>
<dbReference type="InterPro" id="IPR036961">
    <property type="entry name" value="Kinesin_motor_dom_sf"/>
</dbReference>
<feature type="compositionally biased region" description="Basic and acidic residues" evidence="7">
    <location>
        <begin position="864"/>
        <end position="884"/>
    </location>
</feature>
<dbReference type="GO" id="GO:0016459">
    <property type="term" value="C:myosin complex"/>
    <property type="evidence" value="ECO:0007669"/>
    <property type="project" value="UniProtKB-KW"/>
</dbReference>
<dbReference type="STRING" id="946362.F2U5G8"/>
<evidence type="ECO:0000256" key="4">
    <source>
        <dbReference type="ARBA" id="ARBA00023175"/>
    </source>
</evidence>
<dbReference type="Gene3D" id="1.20.120.720">
    <property type="entry name" value="Myosin VI head, motor domain, U50 subdomain"/>
    <property type="match status" value="1"/>
</dbReference>
<evidence type="ECO:0000256" key="6">
    <source>
        <dbReference type="PROSITE-ProRule" id="PRU00782"/>
    </source>
</evidence>
<name>F2U5G8_SALR5</name>
<dbReference type="Gene3D" id="1.20.58.530">
    <property type="match status" value="1"/>
</dbReference>
<dbReference type="PRINTS" id="PR00193">
    <property type="entry name" value="MYOSINHEAVY"/>
</dbReference>
<dbReference type="GO" id="GO:0051015">
    <property type="term" value="F:actin filament binding"/>
    <property type="evidence" value="ECO:0007669"/>
    <property type="project" value="TreeGrafter"/>
</dbReference>
<evidence type="ECO:0000256" key="1">
    <source>
        <dbReference type="ARBA" id="ARBA00022741"/>
    </source>
</evidence>
<accession>F2U5G8</accession>
<dbReference type="EMBL" id="GL832962">
    <property type="protein sequence ID" value="EGD83184.1"/>
    <property type="molecule type" value="Genomic_DNA"/>
</dbReference>
<dbReference type="GO" id="GO:0016020">
    <property type="term" value="C:membrane"/>
    <property type="evidence" value="ECO:0007669"/>
    <property type="project" value="TreeGrafter"/>
</dbReference>
<feature type="region of interest" description="Actin-binding" evidence="6">
    <location>
        <begin position="706"/>
        <end position="728"/>
    </location>
</feature>
<dbReference type="Gene3D" id="3.40.850.10">
    <property type="entry name" value="Kinesin motor domain"/>
    <property type="match status" value="1"/>
</dbReference>
<dbReference type="PROSITE" id="PS50096">
    <property type="entry name" value="IQ"/>
    <property type="match status" value="1"/>
</dbReference>
<protein>
    <recommendedName>
        <fullName evidence="8">Myosin motor domain-containing protein</fullName>
    </recommendedName>
</protein>
<feature type="binding site" evidence="6">
    <location>
        <begin position="202"/>
        <end position="209"/>
    </location>
    <ligand>
        <name>ATP</name>
        <dbReference type="ChEBI" id="CHEBI:30616"/>
    </ligand>
</feature>
<reference evidence="9" key="1">
    <citation type="submission" date="2009-08" db="EMBL/GenBank/DDBJ databases">
        <title>Annotation of Salpingoeca rosetta.</title>
        <authorList>
            <consortium name="The Broad Institute Genome Sequencing Platform"/>
            <person name="Russ C."/>
            <person name="Cuomo C."/>
            <person name="Burger G."/>
            <person name="Gray M.W."/>
            <person name="Holland P.W.H."/>
            <person name="King N."/>
            <person name="Lang F.B.F."/>
            <person name="Roger A.J."/>
            <person name="Ruiz-Trillo I."/>
            <person name="Young S.K."/>
            <person name="Zeng Q."/>
            <person name="Gargeya S."/>
            <person name="Alvarado L."/>
            <person name="Berlin A."/>
            <person name="Chapman S.B."/>
            <person name="Chen Z."/>
            <person name="Freedman E."/>
            <person name="Gellesch M."/>
            <person name="Goldberg J."/>
            <person name="Griggs A."/>
            <person name="Gujja S."/>
            <person name="Heilman E."/>
            <person name="Heiman D."/>
            <person name="Howarth C."/>
            <person name="Mehta T."/>
            <person name="Neiman D."/>
            <person name="Pearson M."/>
            <person name="Roberts A."/>
            <person name="Saif S."/>
            <person name="Shea T."/>
            <person name="Shenoy N."/>
            <person name="Sisk P."/>
            <person name="Stolte C."/>
            <person name="Sykes S."/>
            <person name="White J."/>
            <person name="Yandava C."/>
            <person name="Haas B."/>
            <person name="Nusbaum C."/>
            <person name="Birren B."/>
        </authorList>
    </citation>
    <scope>NUCLEOTIDE SEQUENCE [LARGE SCALE GENOMIC DNA]</scope>
    <source>
        <strain evidence="9">ATCC 50818</strain>
    </source>
</reference>
<feature type="compositionally biased region" description="Basic residues" evidence="7">
    <location>
        <begin position="66"/>
        <end position="78"/>
    </location>
</feature>
<dbReference type="GO" id="GO:0000146">
    <property type="term" value="F:microfilament motor activity"/>
    <property type="evidence" value="ECO:0007669"/>
    <property type="project" value="TreeGrafter"/>
</dbReference>
<feature type="region of interest" description="Disordered" evidence="7">
    <location>
        <begin position="1"/>
        <end position="22"/>
    </location>
</feature>
<dbReference type="GO" id="GO:0007015">
    <property type="term" value="P:actin filament organization"/>
    <property type="evidence" value="ECO:0007669"/>
    <property type="project" value="TreeGrafter"/>
</dbReference>
<evidence type="ECO:0000259" key="8">
    <source>
        <dbReference type="PROSITE" id="PS51456"/>
    </source>
</evidence>
<dbReference type="AlphaFoldDB" id="F2U5G8"/>
<dbReference type="GO" id="GO:0005737">
    <property type="term" value="C:cytoplasm"/>
    <property type="evidence" value="ECO:0007669"/>
    <property type="project" value="TreeGrafter"/>
</dbReference>
<keyword evidence="10" id="KW-1185">Reference proteome</keyword>
<keyword evidence="4 6" id="KW-0505">Motor protein</keyword>
<feature type="region of interest" description="Disordered" evidence="7">
    <location>
        <begin position="930"/>
        <end position="969"/>
    </location>
</feature>
<proteinExistence type="inferred from homology"/>
<evidence type="ECO:0000256" key="5">
    <source>
        <dbReference type="ARBA" id="ARBA00023203"/>
    </source>
</evidence>
<dbReference type="InterPro" id="IPR001609">
    <property type="entry name" value="Myosin_head_motor_dom-like"/>
</dbReference>
<dbReference type="CDD" id="cd00124">
    <property type="entry name" value="MYSc"/>
    <property type="match status" value="1"/>
</dbReference>
<keyword evidence="2 6" id="KW-0067">ATP-binding</keyword>
<dbReference type="PANTHER" id="PTHR13140:SF706">
    <property type="entry name" value="DILUTE CLASS UNCONVENTIONAL MYOSIN, ISOFORM C"/>
    <property type="match status" value="1"/>
</dbReference>
<dbReference type="Proteomes" id="UP000007799">
    <property type="component" value="Unassembled WGS sequence"/>
</dbReference>
<dbReference type="PANTHER" id="PTHR13140">
    <property type="entry name" value="MYOSIN"/>
    <property type="match status" value="1"/>
</dbReference>
<dbReference type="InParanoid" id="F2U5G8"/>
<dbReference type="InterPro" id="IPR027417">
    <property type="entry name" value="P-loop_NTPase"/>
</dbReference>
<feature type="region of interest" description="Disordered" evidence="7">
    <location>
        <begin position="60"/>
        <end position="106"/>
    </location>
</feature>
<dbReference type="GO" id="GO:0005524">
    <property type="term" value="F:ATP binding"/>
    <property type="evidence" value="ECO:0007669"/>
    <property type="project" value="UniProtKB-UniRule"/>
</dbReference>
<dbReference type="PROSITE" id="PS51456">
    <property type="entry name" value="MYOSIN_MOTOR"/>
    <property type="match status" value="1"/>
</dbReference>
<dbReference type="OMA" id="GICELPA"/>
<feature type="region of interest" description="Disordered" evidence="7">
    <location>
        <begin position="864"/>
        <end position="895"/>
    </location>
</feature>
<dbReference type="Pfam" id="PF00063">
    <property type="entry name" value="Myosin_head"/>
    <property type="match status" value="1"/>
</dbReference>
<keyword evidence="5 6" id="KW-0009">Actin-binding</keyword>
<sequence length="989" mass="109123">MTTPNSRSRDHDDGAGVADSGTLLLRSVENTTPNAQAPAVAKKPTLATMEDVGSTAEWVKQAKQNKQVKKKMTKRKKPVPLPRTPSKKHTTAHSGVKRAAQAQPQQLDTDQVDLVRVVPLDEDTVVEQLKDKFNRGVWYSLAGPTLIAVNPFTDENPIPASTYKALCAEKGDACVPHVYTIAQRALQLLPETAQSQVIVLSGQSGAGKTFSSNLILDYLTHTSSSPSSLHSSPSHPVVEALAASSVLLEAFGNAGTVNNHNSSRFGKFVDLHFSTQSSLTSATMKTYLLEASRVTAQQAGERNFHIFHYMDEDNYAHEHLGMPKDLFAQSRFMPQRKDIGSPAKHHDHAQTHTHALASVVCGMAKASLSQEQQTAILQGVCAVVALGTVDPALVVTSSSPVPSLVHVAQLLDADADTLFAHLKYDRLQCGRECVHKPRSVDAVATTTAALARFLYKRIFACVVRSINDTLSATVTLASKQHQEQSQSTIGLLDIFGFEALRTNALEQLCINFVNERLQRHFVEHMIDAELRVYKTEGLLDSQLLLSPTSDACVQLLSQHSHSIFRLLDEACRLKRRKSQSSQISFAQRCDHVLAAKFKDRFVGPTARQPGTFVIKHYAGAVTYSADDMPTQNKDVNEAVFRALCTEAEVALFRDAWCEPSPSTSATTSSTSATTSSGTPSTASTSSSSTTPRSKHATITAQFVSDINALFRRLCACRVHYIRCLASNSTETQLHFDDNVVRQQLRAGGIVDSLRVFAAGRPVHIRYDEFIAKYKPLLAAAASSATHAKDVVQCALPTLLQLNDMDESERPLFGNTILFLKDNHIIQLNTLLHQVLKQSAVVMQCVVRGFLARRLAAALRVEAEEQRRKQQEEEEEERRRAKEEQEQQQQQQLERLAREEAETRKWQQQQQQQQRWEAGVKPVASEVQRVMNKAQQQQEEVEVEQQCTSEQAVPASLPPQTETITPTWPALPRSVLRNAAFANATPLPPM</sequence>
<dbReference type="SMART" id="SM00242">
    <property type="entry name" value="MYSc"/>
    <property type="match status" value="1"/>
</dbReference>
<comment type="similarity">
    <text evidence="6">Belongs to the TRAFAC class myosin-kinesin ATPase superfamily. Myosin family.</text>
</comment>
<dbReference type="Gene3D" id="1.20.5.4820">
    <property type="match status" value="1"/>
</dbReference>